<dbReference type="EMBL" id="CAADRA010005457">
    <property type="protein sequence ID" value="VFT90016.1"/>
    <property type="molecule type" value="Genomic_DNA"/>
</dbReference>
<dbReference type="OrthoDB" id="74791at2759"/>
<evidence type="ECO:0000313" key="4">
    <source>
        <dbReference type="Proteomes" id="UP000332933"/>
    </source>
</evidence>
<dbReference type="EMBL" id="VJMH01005436">
    <property type="protein sequence ID" value="KAF0696036.1"/>
    <property type="molecule type" value="Genomic_DNA"/>
</dbReference>
<proteinExistence type="predicted"/>
<protein>
    <submittedName>
        <fullName evidence="3">Aste57867_13175 protein</fullName>
    </submittedName>
</protein>
<sequence length="198" mass="22451">MLPVNCRFAYLQVERPDAILCAYGCGQVETQHHAFHACAHVSPVWAFHRNAWSRFGVSFGWSTISDLDRFSVNVHGDRHKDALKTLWVLLTASTLHLIWSERNKAQFEDAAVLPRRVWLELSFLGWMTSVRRWLRLQDPACPTRASALDVLAQLRVQAPYRPLWAKHPLSLVLAPTAAAGPRPQHSRAQDPPQRPAPP</sequence>
<dbReference type="AlphaFoldDB" id="A0A485KY52"/>
<keyword evidence="4" id="KW-1185">Reference proteome</keyword>
<reference evidence="2" key="2">
    <citation type="submission" date="2019-06" db="EMBL/GenBank/DDBJ databases">
        <title>Genomics analysis of Aphanomyces spp. identifies a new class of oomycete effector associated with host adaptation.</title>
        <authorList>
            <person name="Gaulin E."/>
        </authorList>
    </citation>
    <scope>NUCLEOTIDE SEQUENCE</scope>
    <source>
        <strain evidence="2">CBS 578.67</strain>
    </source>
</reference>
<evidence type="ECO:0000313" key="2">
    <source>
        <dbReference type="EMBL" id="KAF0696036.1"/>
    </source>
</evidence>
<gene>
    <name evidence="3" type="primary">Aste57867_13175</name>
    <name evidence="2" type="ORF">As57867_013126</name>
    <name evidence="3" type="ORF">ASTE57867_13175</name>
</gene>
<evidence type="ECO:0000313" key="3">
    <source>
        <dbReference type="EMBL" id="VFT90016.1"/>
    </source>
</evidence>
<reference evidence="3 4" key="1">
    <citation type="submission" date="2019-03" db="EMBL/GenBank/DDBJ databases">
        <authorList>
            <person name="Gaulin E."/>
            <person name="Dumas B."/>
        </authorList>
    </citation>
    <scope>NUCLEOTIDE SEQUENCE [LARGE SCALE GENOMIC DNA]</scope>
    <source>
        <strain evidence="3">CBS 568.67</strain>
    </source>
</reference>
<feature type="region of interest" description="Disordered" evidence="1">
    <location>
        <begin position="177"/>
        <end position="198"/>
    </location>
</feature>
<name>A0A485KY52_9STRA</name>
<accession>A0A485KY52</accession>
<dbReference type="Proteomes" id="UP000332933">
    <property type="component" value="Unassembled WGS sequence"/>
</dbReference>
<evidence type="ECO:0000256" key="1">
    <source>
        <dbReference type="SAM" id="MobiDB-lite"/>
    </source>
</evidence>
<organism evidence="3 4">
    <name type="scientific">Aphanomyces stellatus</name>
    <dbReference type="NCBI Taxonomy" id="120398"/>
    <lineage>
        <taxon>Eukaryota</taxon>
        <taxon>Sar</taxon>
        <taxon>Stramenopiles</taxon>
        <taxon>Oomycota</taxon>
        <taxon>Saprolegniomycetes</taxon>
        <taxon>Saprolegniales</taxon>
        <taxon>Verrucalvaceae</taxon>
        <taxon>Aphanomyces</taxon>
    </lineage>
</organism>